<protein>
    <submittedName>
        <fullName evidence="6">Signal transduction histidine kinase</fullName>
    </submittedName>
</protein>
<feature type="transmembrane region" description="Helical" evidence="4">
    <location>
        <begin position="102"/>
        <end position="119"/>
    </location>
</feature>
<keyword evidence="3" id="KW-0902">Two-component regulatory system</keyword>
<dbReference type="GO" id="GO:0016301">
    <property type="term" value="F:kinase activity"/>
    <property type="evidence" value="ECO:0007669"/>
    <property type="project" value="UniProtKB-KW"/>
</dbReference>
<feature type="transmembrane region" description="Helical" evidence="4">
    <location>
        <begin position="438"/>
        <end position="457"/>
    </location>
</feature>
<dbReference type="SUPFAM" id="SSF55874">
    <property type="entry name" value="ATPase domain of HSP90 chaperone/DNA topoisomerase II/histidine kinase"/>
    <property type="match status" value="1"/>
</dbReference>
<dbReference type="GO" id="GO:0000160">
    <property type="term" value="P:phosphorelay signal transduction system"/>
    <property type="evidence" value="ECO:0007669"/>
    <property type="project" value="UniProtKB-KW"/>
</dbReference>
<keyword evidence="1" id="KW-0808">Transferase</keyword>
<evidence type="ECO:0000256" key="3">
    <source>
        <dbReference type="ARBA" id="ARBA00023012"/>
    </source>
</evidence>
<evidence type="ECO:0000259" key="5">
    <source>
        <dbReference type="Pfam" id="PF02518"/>
    </source>
</evidence>
<dbReference type="Pfam" id="PF02518">
    <property type="entry name" value="HATPase_c"/>
    <property type="match status" value="1"/>
</dbReference>
<feature type="transmembrane region" description="Helical" evidence="4">
    <location>
        <begin position="548"/>
        <end position="566"/>
    </location>
</feature>
<evidence type="ECO:0000256" key="4">
    <source>
        <dbReference type="SAM" id="Phobius"/>
    </source>
</evidence>
<gene>
    <name evidence="6" type="ORF">ATK74_1645</name>
</gene>
<keyword evidence="4" id="KW-0812">Transmembrane</keyword>
<reference evidence="6 7" key="1">
    <citation type="submission" date="2017-10" db="EMBL/GenBank/DDBJ databases">
        <title>Sequencing the genomes of 1000 actinobacteria strains.</title>
        <authorList>
            <person name="Klenk H.-P."/>
        </authorList>
    </citation>
    <scope>NUCLEOTIDE SEQUENCE [LARGE SCALE GENOMIC DNA]</scope>
    <source>
        <strain evidence="6 7">DSM 15597</strain>
    </source>
</reference>
<feature type="transmembrane region" description="Helical" evidence="4">
    <location>
        <begin position="124"/>
        <end position="143"/>
    </location>
</feature>
<keyword evidence="4" id="KW-0472">Membrane</keyword>
<dbReference type="Proteomes" id="UP000226079">
    <property type="component" value="Unassembled WGS sequence"/>
</dbReference>
<dbReference type="InterPro" id="IPR036890">
    <property type="entry name" value="HATPase_C_sf"/>
</dbReference>
<feature type="transmembrane region" description="Helical" evidence="4">
    <location>
        <begin position="155"/>
        <end position="176"/>
    </location>
</feature>
<feature type="transmembrane region" description="Helical" evidence="4">
    <location>
        <begin position="69"/>
        <end position="90"/>
    </location>
</feature>
<feature type="transmembrane region" description="Helical" evidence="4">
    <location>
        <begin position="42"/>
        <end position="62"/>
    </location>
</feature>
<feature type="transmembrane region" description="Helical" evidence="4">
    <location>
        <begin position="493"/>
        <end position="511"/>
    </location>
</feature>
<feature type="transmembrane region" description="Helical" evidence="4">
    <location>
        <begin position="412"/>
        <end position="432"/>
    </location>
</feature>
<name>A0A2A9CSP2_9ACTN</name>
<dbReference type="OrthoDB" id="5125370at2"/>
<dbReference type="CDD" id="cd16917">
    <property type="entry name" value="HATPase_UhpB-NarQ-NarX-like"/>
    <property type="match status" value="1"/>
</dbReference>
<accession>A0A2A9CSP2</accession>
<comment type="caution">
    <text evidence="6">The sequence shown here is derived from an EMBL/GenBank/DDBJ whole genome shotgun (WGS) entry which is preliminary data.</text>
</comment>
<dbReference type="Gene3D" id="3.30.565.10">
    <property type="entry name" value="Histidine kinase-like ATPase, C-terminal domain"/>
    <property type="match status" value="1"/>
</dbReference>
<feature type="transmembrane region" description="Helical" evidence="4">
    <location>
        <begin position="518"/>
        <end position="536"/>
    </location>
</feature>
<keyword evidence="2 6" id="KW-0418">Kinase</keyword>
<organism evidence="6 7">
    <name type="scientific">Propionicimonas paludicola</name>
    <dbReference type="NCBI Taxonomy" id="185243"/>
    <lineage>
        <taxon>Bacteria</taxon>
        <taxon>Bacillati</taxon>
        <taxon>Actinomycetota</taxon>
        <taxon>Actinomycetes</taxon>
        <taxon>Propionibacteriales</taxon>
        <taxon>Nocardioidaceae</taxon>
        <taxon>Propionicimonas</taxon>
    </lineage>
</organism>
<keyword evidence="4" id="KW-1133">Transmembrane helix</keyword>
<sequence length="736" mass="79083">MKFSLKTSQLSAWVERGVALFCLGTLIPAAFAAAGQVPYLATWWLAVVGGGIIVASLGMMVFSFLGRSLNLWALGYVVLVTVGLITWPWAWQSSSPASSSPWIWMCLGVASICLAVTMGTAWGLGYAIVAGVLFAVIRMTPSGQGAPLLGAVQDMIVLVMNAAVVIVALGVVGNSFKDLDEIEENSRREATAAAIEDALLEERHRLDGIVHDEVMTTLVAAANHPDDQAVAQQAQKAVERLAQAEAPTEARLPVTGDQLTWLVSDVVSTLVPQSRFTSQLEDILVPQPVASTLGMVVREVALNVAKHAQAEKVEVSLTSPAHGAVEITIADDGIGFDPDLVPKRRLGLQVSVVYRMWAIGGHAEIRSAPGEGTVVTLTWTPTEELVATESDATPGRRPRRGMPDIPDLSRPMLVRLVWVLVALQFLLGWTSLDQVTAVWPVFVAQALAAIATAATLWHSEEHPIGVGRASAVVAMLLALTLIVQSVLPQGYWPGYATWHSTVVMVLLVAVLVRGQERIAWAGVVLYALVSAVWAISRGLDVGDTLRVGFGPFSWMLVAQLLQAWLIDMGDRMNTSRRSSAQANKAIAQSFSKMVLRDVWLTQLRAQVGPLLNRIADPDYVLSAEERANCLAQESRLRDAMRAGNLVTELTSDAIEVARGRGVDVRLVDSRGTRLPEDVRTALTRHLGRLLTDSSTKRVVARAAPEGYEDVVTVLAVREDGSSELIGLDASGKASTK</sequence>
<evidence type="ECO:0000256" key="2">
    <source>
        <dbReference type="ARBA" id="ARBA00022777"/>
    </source>
</evidence>
<dbReference type="AlphaFoldDB" id="A0A2A9CSP2"/>
<dbReference type="RefSeq" id="WP_098460551.1">
    <property type="nucleotide sequence ID" value="NZ_PDJC01000001.1"/>
</dbReference>
<dbReference type="EMBL" id="PDJC01000001">
    <property type="protein sequence ID" value="PFG17085.1"/>
    <property type="molecule type" value="Genomic_DNA"/>
</dbReference>
<evidence type="ECO:0000256" key="1">
    <source>
        <dbReference type="ARBA" id="ARBA00022679"/>
    </source>
</evidence>
<evidence type="ECO:0000313" key="7">
    <source>
        <dbReference type="Proteomes" id="UP000226079"/>
    </source>
</evidence>
<dbReference type="InterPro" id="IPR050482">
    <property type="entry name" value="Sensor_HK_TwoCompSys"/>
</dbReference>
<proteinExistence type="predicted"/>
<feature type="transmembrane region" description="Helical" evidence="4">
    <location>
        <begin position="469"/>
        <end position="487"/>
    </location>
</feature>
<feature type="domain" description="Histidine kinase/HSP90-like ATPase" evidence="5">
    <location>
        <begin position="292"/>
        <end position="379"/>
    </location>
</feature>
<keyword evidence="7" id="KW-1185">Reference proteome</keyword>
<evidence type="ECO:0000313" key="6">
    <source>
        <dbReference type="EMBL" id="PFG17085.1"/>
    </source>
</evidence>
<dbReference type="InterPro" id="IPR003594">
    <property type="entry name" value="HATPase_dom"/>
</dbReference>
<dbReference type="PANTHER" id="PTHR24421">
    <property type="entry name" value="NITRATE/NITRITE SENSOR PROTEIN NARX-RELATED"/>
    <property type="match status" value="1"/>
</dbReference>